<keyword evidence="3 6" id="KW-0812">Transmembrane</keyword>
<dbReference type="AlphaFoldDB" id="A0A830FGY7"/>
<feature type="transmembrane region" description="Helical" evidence="6">
    <location>
        <begin position="215"/>
        <end position="242"/>
    </location>
</feature>
<reference evidence="7" key="2">
    <citation type="submission" date="2020-09" db="EMBL/GenBank/DDBJ databases">
        <authorList>
            <person name="Sun Q."/>
            <person name="Ohkuma M."/>
        </authorList>
    </citation>
    <scope>NUCLEOTIDE SEQUENCE</scope>
    <source>
        <strain evidence="7">JCM 19596</strain>
    </source>
</reference>
<accession>A0A830FGY7</accession>
<evidence type="ECO:0008006" key="9">
    <source>
        <dbReference type="Google" id="ProtNLM"/>
    </source>
</evidence>
<comment type="caution">
    <text evidence="7">The sequence shown here is derived from an EMBL/GenBank/DDBJ whole genome shotgun (WGS) entry which is preliminary data.</text>
</comment>
<reference evidence="7" key="1">
    <citation type="journal article" date="2014" name="Int. J. Syst. Evol. Microbiol.">
        <title>Complete genome sequence of Corynebacterium casei LMG S-19264T (=DSM 44701T), isolated from a smear-ripened cheese.</title>
        <authorList>
            <consortium name="US DOE Joint Genome Institute (JGI-PGF)"/>
            <person name="Walter F."/>
            <person name="Albersmeier A."/>
            <person name="Kalinowski J."/>
            <person name="Ruckert C."/>
        </authorList>
    </citation>
    <scope>NUCLEOTIDE SEQUENCE</scope>
    <source>
        <strain evidence="7">JCM 19596</strain>
    </source>
</reference>
<dbReference type="GO" id="GO:0016020">
    <property type="term" value="C:membrane"/>
    <property type="evidence" value="ECO:0007669"/>
    <property type="project" value="UniProtKB-SubCell"/>
</dbReference>
<feature type="transmembrane region" description="Helical" evidence="6">
    <location>
        <begin position="286"/>
        <end position="314"/>
    </location>
</feature>
<feature type="transmembrane region" description="Helical" evidence="6">
    <location>
        <begin position="184"/>
        <end position="209"/>
    </location>
</feature>
<dbReference type="EMBL" id="BMPG01000001">
    <property type="protein sequence ID" value="GGL46184.1"/>
    <property type="molecule type" value="Genomic_DNA"/>
</dbReference>
<sequence>MPSRRTVTTGVLVAVLGLAAAILADVLATVFFAVTVAALLIPVYEWFHDRGLPPWWASAATSVLAFVGTLVPLTVLAGLVYLRRDLFVDLAQAIPRELTIAVSGFTYTVDLTPFRADIVAAVANLAFDVARALPVLSLKLTLFAILIFALVMHHDDATAAFIAPVPARYHDLVRRFSDRARATLYSIYVLQAATAAATVALALPVFLLLGYPFPFTLALVAGILQFLPIVGPSLLVGALAVWKLTIGDTTGAVVLLVAAGVLVAWLPDVLVRPRLSRRTAHLPGSLYYIGFVGGLLTVGPVGIIAGPLVVALAAEAAQLLAAENTAQRTLS</sequence>
<dbReference type="PANTHER" id="PTHR21716">
    <property type="entry name" value="TRANSMEMBRANE PROTEIN"/>
    <property type="match status" value="1"/>
</dbReference>
<feature type="transmembrane region" description="Helical" evidence="6">
    <location>
        <begin position="249"/>
        <end position="266"/>
    </location>
</feature>
<dbReference type="OrthoDB" id="137390at2157"/>
<dbReference type="Proteomes" id="UP000607197">
    <property type="component" value="Unassembled WGS sequence"/>
</dbReference>
<name>A0A830FGY7_9EURY</name>
<dbReference type="InterPro" id="IPR002549">
    <property type="entry name" value="AI-2E-like"/>
</dbReference>
<evidence type="ECO:0000313" key="7">
    <source>
        <dbReference type="EMBL" id="GGL46184.1"/>
    </source>
</evidence>
<evidence type="ECO:0000256" key="5">
    <source>
        <dbReference type="ARBA" id="ARBA00023136"/>
    </source>
</evidence>
<proteinExistence type="inferred from homology"/>
<keyword evidence="4 6" id="KW-1133">Transmembrane helix</keyword>
<evidence type="ECO:0000256" key="1">
    <source>
        <dbReference type="ARBA" id="ARBA00004141"/>
    </source>
</evidence>
<evidence type="ECO:0000256" key="4">
    <source>
        <dbReference type="ARBA" id="ARBA00022989"/>
    </source>
</evidence>
<feature type="transmembrane region" description="Helical" evidence="6">
    <location>
        <begin position="12"/>
        <end position="43"/>
    </location>
</feature>
<organism evidence="7 8">
    <name type="scientific">Halocalculus aciditolerans</name>
    <dbReference type="NCBI Taxonomy" id="1383812"/>
    <lineage>
        <taxon>Archaea</taxon>
        <taxon>Methanobacteriati</taxon>
        <taxon>Methanobacteriota</taxon>
        <taxon>Stenosarchaea group</taxon>
        <taxon>Halobacteria</taxon>
        <taxon>Halobacteriales</taxon>
        <taxon>Halobacteriaceae</taxon>
        <taxon>Halocalculus</taxon>
    </lineage>
</organism>
<protein>
    <recommendedName>
        <fullName evidence="9">AI-2E family transporter</fullName>
    </recommendedName>
</protein>
<dbReference type="Pfam" id="PF01594">
    <property type="entry name" value="AI-2E_transport"/>
    <property type="match status" value="1"/>
</dbReference>
<evidence type="ECO:0000256" key="3">
    <source>
        <dbReference type="ARBA" id="ARBA00022692"/>
    </source>
</evidence>
<dbReference type="PANTHER" id="PTHR21716:SF4">
    <property type="entry name" value="TRANSMEMBRANE PROTEIN 245"/>
    <property type="match status" value="1"/>
</dbReference>
<comment type="similarity">
    <text evidence="2">Belongs to the autoinducer-2 exporter (AI-2E) (TC 2.A.86) family.</text>
</comment>
<evidence type="ECO:0000256" key="2">
    <source>
        <dbReference type="ARBA" id="ARBA00009773"/>
    </source>
</evidence>
<dbReference type="RefSeq" id="WP_188974696.1">
    <property type="nucleotide sequence ID" value="NZ_BMPG01000001.1"/>
</dbReference>
<evidence type="ECO:0000313" key="8">
    <source>
        <dbReference type="Proteomes" id="UP000607197"/>
    </source>
</evidence>
<comment type="subcellular location">
    <subcellularLocation>
        <location evidence="1">Membrane</location>
        <topology evidence="1">Multi-pass membrane protein</topology>
    </subcellularLocation>
</comment>
<gene>
    <name evidence="7" type="ORF">GCM10009039_00730</name>
</gene>
<keyword evidence="8" id="KW-1185">Reference proteome</keyword>
<keyword evidence="5 6" id="KW-0472">Membrane</keyword>
<evidence type="ECO:0000256" key="6">
    <source>
        <dbReference type="SAM" id="Phobius"/>
    </source>
</evidence>
<feature type="transmembrane region" description="Helical" evidence="6">
    <location>
        <begin position="55"/>
        <end position="82"/>
    </location>
</feature>